<dbReference type="STRING" id="391735.Veis_0233"/>
<evidence type="ECO:0000259" key="1">
    <source>
        <dbReference type="Pfam" id="PF22691"/>
    </source>
</evidence>
<dbReference type="KEGG" id="vei:Veis_0233"/>
<dbReference type="eggNOG" id="COG0183">
    <property type="taxonomic scope" value="Bacteria"/>
</dbReference>
<accession>A1WEG7</accession>
<gene>
    <name evidence="2" type="ordered locus">Veis_0233</name>
</gene>
<dbReference type="InterPro" id="IPR002155">
    <property type="entry name" value="Thiolase"/>
</dbReference>
<evidence type="ECO:0000313" key="2">
    <source>
        <dbReference type="EMBL" id="ABM56024.1"/>
    </source>
</evidence>
<proteinExistence type="predicted"/>
<organism evidence="2 3">
    <name type="scientific">Verminephrobacter eiseniae (strain EF01-2)</name>
    <dbReference type="NCBI Taxonomy" id="391735"/>
    <lineage>
        <taxon>Bacteria</taxon>
        <taxon>Pseudomonadati</taxon>
        <taxon>Pseudomonadota</taxon>
        <taxon>Betaproteobacteria</taxon>
        <taxon>Burkholderiales</taxon>
        <taxon>Comamonadaceae</taxon>
        <taxon>Verminephrobacter</taxon>
    </lineage>
</organism>
<dbReference type="InterPro" id="IPR055140">
    <property type="entry name" value="Thiolase_C_2"/>
</dbReference>
<dbReference type="GO" id="GO:0003988">
    <property type="term" value="F:acetyl-CoA C-acyltransferase activity"/>
    <property type="evidence" value="ECO:0007669"/>
    <property type="project" value="UniProtKB-ARBA"/>
</dbReference>
<dbReference type="EMBL" id="CP000542">
    <property type="protein sequence ID" value="ABM56024.1"/>
    <property type="molecule type" value="Genomic_DNA"/>
</dbReference>
<dbReference type="PANTHER" id="PTHR42870:SF1">
    <property type="entry name" value="NON-SPECIFIC LIPID-TRANSFER PROTEIN-LIKE 2"/>
    <property type="match status" value="1"/>
</dbReference>
<reference evidence="3" key="1">
    <citation type="submission" date="2006-12" db="EMBL/GenBank/DDBJ databases">
        <title>Complete sequence of chromosome 1 of Verminephrobacter eiseniae EF01-2.</title>
        <authorList>
            <person name="Copeland A."/>
            <person name="Lucas S."/>
            <person name="Lapidus A."/>
            <person name="Barry K."/>
            <person name="Detter J.C."/>
            <person name="Glavina del Rio T."/>
            <person name="Dalin E."/>
            <person name="Tice H."/>
            <person name="Pitluck S."/>
            <person name="Chertkov O."/>
            <person name="Brettin T."/>
            <person name="Bruce D."/>
            <person name="Han C."/>
            <person name="Tapia R."/>
            <person name="Gilna P."/>
            <person name="Schmutz J."/>
            <person name="Larimer F."/>
            <person name="Land M."/>
            <person name="Hauser L."/>
            <person name="Kyrpides N."/>
            <person name="Kim E."/>
            <person name="Stahl D."/>
            <person name="Richardson P."/>
        </authorList>
    </citation>
    <scope>NUCLEOTIDE SEQUENCE [LARGE SCALE GENOMIC DNA]</scope>
    <source>
        <strain evidence="3">EF01-2</strain>
    </source>
</reference>
<dbReference type="SUPFAM" id="SSF53901">
    <property type="entry name" value="Thiolase-like"/>
    <property type="match status" value="2"/>
</dbReference>
<dbReference type="PIRSF" id="PIRSF000429">
    <property type="entry name" value="Ac-CoA_Ac_transf"/>
    <property type="match status" value="1"/>
</dbReference>
<dbReference type="AlphaFoldDB" id="A1WEG7"/>
<dbReference type="CDD" id="cd00829">
    <property type="entry name" value="SCP-x_thiolase"/>
    <property type="match status" value="1"/>
</dbReference>
<evidence type="ECO:0000313" key="3">
    <source>
        <dbReference type="Proteomes" id="UP000000374"/>
    </source>
</evidence>
<dbReference type="Proteomes" id="UP000000374">
    <property type="component" value="Chromosome"/>
</dbReference>
<dbReference type="InterPro" id="IPR016039">
    <property type="entry name" value="Thiolase-like"/>
</dbReference>
<name>A1WEG7_VEREI</name>
<protein>
    <submittedName>
        <fullName evidence="2">Putative thiolase</fullName>
    </submittedName>
</protein>
<feature type="domain" description="Thiolase C-terminal" evidence="1">
    <location>
        <begin position="241"/>
        <end position="385"/>
    </location>
</feature>
<sequence>MTLKNKVAVVGVGESDIGKMPHMSGLGLNAQAARRALDDAGLKVSDIDGLLTAYSFTEPYFMLGSVLCEYLGLAPRYAASVVAGGASPGVMLGHAADAIAAGRCHTVLVCAGENRATGQSRDQTLAALSAVGHPYFEAPYGASIPALYALIARRHMHEFGSTPEQLAAVAVTSRRHASLHPNAQMRSPLTLADVAASKPIADPLRLLDCCLISDAGGAFIVTARERAKDCAQAPVYLAGIGEAHTHEHLICADSLTEFGVRQSGQIAYRMAGLGPRDIDLAQLYDCFSIVPILELEALGFCGRGEGGAFYAAGHAALDGILPVNTHGGMLSHAHAGAAGGLFGIVEAVRQLRGGLGERQVADARVALVHNEGGILSSHCTAIFSNTPD</sequence>
<dbReference type="PANTHER" id="PTHR42870">
    <property type="entry name" value="ACETYL-COA C-ACETYLTRANSFERASE"/>
    <property type="match status" value="1"/>
</dbReference>
<dbReference type="Gene3D" id="3.40.47.10">
    <property type="match status" value="1"/>
</dbReference>
<dbReference type="OrthoDB" id="9790314at2"/>
<dbReference type="HOGENOM" id="CLU_035425_2_1_4"/>
<dbReference type="Pfam" id="PF22691">
    <property type="entry name" value="Thiolase_C_1"/>
    <property type="match status" value="1"/>
</dbReference>
<keyword evidence="3" id="KW-1185">Reference proteome</keyword>